<dbReference type="AlphaFoldDB" id="A0A853I9M8"/>
<keyword evidence="2" id="KW-1185">Reference proteome</keyword>
<sequence>MTTKIFLICTLLTLSGCQLFTSKLNEKPIEISGDTPPIDLINDNISVTDFSAIVIERSYKPAGVDTFLITSDVVRVLKGESIKQVSYVIRYDPNLTPEITGKPMIVSLCKSTTKPNAHYIPDVGFRFLAKDWKTWPLKTEQSKIKDSYCDLKP</sequence>
<dbReference type="RefSeq" id="WP_180571581.1">
    <property type="nucleotide sequence ID" value="NZ_JACCKB010000106.1"/>
</dbReference>
<protein>
    <recommendedName>
        <fullName evidence="3">Lipoprotein</fullName>
    </recommendedName>
</protein>
<accession>A0A853I9M8</accession>
<evidence type="ECO:0000313" key="2">
    <source>
        <dbReference type="Proteomes" id="UP000569732"/>
    </source>
</evidence>
<evidence type="ECO:0000313" key="1">
    <source>
        <dbReference type="EMBL" id="NYZ69599.1"/>
    </source>
</evidence>
<dbReference type="EMBL" id="JACCKB010000106">
    <property type="protein sequence ID" value="NYZ69599.1"/>
    <property type="molecule type" value="Genomic_DNA"/>
</dbReference>
<dbReference type="Proteomes" id="UP000569732">
    <property type="component" value="Unassembled WGS sequence"/>
</dbReference>
<proteinExistence type="predicted"/>
<name>A0A853I9M8_9GAMM</name>
<evidence type="ECO:0008006" key="3">
    <source>
        <dbReference type="Google" id="ProtNLM"/>
    </source>
</evidence>
<dbReference type="PROSITE" id="PS51257">
    <property type="entry name" value="PROKAR_LIPOPROTEIN"/>
    <property type="match status" value="1"/>
</dbReference>
<organism evidence="1 2">
    <name type="scientific">Spartinivicinus marinus</name>
    <dbReference type="NCBI Taxonomy" id="2994442"/>
    <lineage>
        <taxon>Bacteria</taxon>
        <taxon>Pseudomonadati</taxon>
        <taxon>Pseudomonadota</taxon>
        <taxon>Gammaproteobacteria</taxon>
        <taxon>Oceanospirillales</taxon>
        <taxon>Zooshikellaceae</taxon>
        <taxon>Spartinivicinus</taxon>
    </lineage>
</organism>
<gene>
    <name evidence="1" type="ORF">H0A36_26650</name>
</gene>
<comment type="caution">
    <text evidence="1">The sequence shown here is derived from an EMBL/GenBank/DDBJ whole genome shotgun (WGS) entry which is preliminary data.</text>
</comment>
<reference evidence="1 2" key="1">
    <citation type="submission" date="2020-07" db="EMBL/GenBank/DDBJ databases">
        <title>Endozoicomonas sp. nov., isolated from sediment.</title>
        <authorList>
            <person name="Gu T."/>
        </authorList>
    </citation>
    <scope>NUCLEOTIDE SEQUENCE [LARGE SCALE GENOMIC DNA]</scope>
    <source>
        <strain evidence="1 2">SM1973</strain>
    </source>
</reference>